<feature type="region of interest" description="Disordered" evidence="1">
    <location>
        <begin position="58"/>
        <end position="84"/>
    </location>
</feature>
<organism evidence="2 3">
    <name type="scientific">Prorocentrum cordatum</name>
    <dbReference type="NCBI Taxonomy" id="2364126"/>
    <lineage>
        <taxon>Eukaryota</taxon>
        <taxon>Sar</taxon>
        <taxon>Alveolata</taxon>
        <taxon>Dinophyceae</taxon>
        <taxon>Prorocentrales</taxon>
        <taxon>Prorocentraceae</taxon>
        <taxon>Prorocentrum</taxon>
    </lineage>
</organism>
<sequence>MADVYEDGDDPPPSAAARPRNPAAEERRLESLVRRHVADEATVGAFAGMGQGFFAAARERLAQPRPGAAPQDGLETPGRSDETGVLARHRRLVEAANLDRQAAAERRRAAVRDGRWEDLQALREEQRAAAQRASRKQQAAIELEGRRRAQRFAQKAVRPAGGCDGAAVKRARLSFAAEDGGGDAEEEPPG</sequence>
<evidence type="ECO:0000313" key="3">
    <source>
        <dbReference type="Proteomes" id="UP001189429"/>
    </source>
</evidence>
<evidence type="ECO:0000256" key="1">
    <source>
        <dbReference type="SAM" id="MobiDB-lite"/>
    </source>
</evidence>
<proteinExistence type="predicted"/>
<gene>
    <name evidence="2" type="ORF">PCOR1329_LOCUS39258</name>
</gene>
<keyword evidence="3" id="KW-1185">Reference proteome</keyword>
<comment type="caution">
    <text evidence="2">The sequence shown here is derived from an EMBL/GenBank/DDBJ whole genome shotgun (WGS) entry which is preliminary data.</text>
</comment>
<evidence type="ECO:0000313" key="2">
    <source>
        <dbReference type="EMBL" id="CAK0845472.1"/>
    </source>
</evidence>
<dbReference type="EMBL" id="CAUYUJ010014740">
    <property type="protein sequence ID" value="CAK0845472.1"/>
    <property type="molecule type" value="Genomic_DNA"/>
</dbReference>
<dbReference type="Proteomes" id="UP001189429">
    <property type="component" value="Unassembled WGS sequence"/>
</dbReference>
<name>A0ABN9THV1_9DINO</name>
<protein>
    <submittedName>
        <fullName evidence="2">Uncharacterized protein</fullName>
    </submittedName>
</protein>
<reference evidence="2" key="1">
    <citation type="submission" date="2023-10" db="EMBL/GenBank/DDBJ databases">
        <authorList>
            <person name="Chen Y."/>
            <person name="Shah S."/>
            <person name="Dougan E. K."/>
            <person name="Thang M."/>
            <person name="Chan C."/>
        </authorList>
    </citation>
    <scope>NUCLEOTIDE SEQUENCE [LARGE SCALE GENOMIC DNA]</scope>
</reference>
<feature type="region of interest" description="Disordered" evidence="1">
    <location>
        <begin position="1"/>
        <end position="27"/>
    </location>
</feature>
<feature type="compositionally biased region" description="Acidic residues" evidence="1">
    <location>
        <begin position="1"/>
        <end position="10"/>
    </location>
</feature>
<accession>A0ABN9THV1</accession>